<dbReference type="PRINTS" id="PR00455">
    <property type="entry name" value="HTHTETR"/>
</dbReference>
<keyword evidence="7" id="KW-1185">Reference proteome</keyword>
<feature type="domain" description="HTH tetR-type" evidence="5">
    <location>
        <begin position="12"/>
        <end position="72"/>
    </location>
</feature>
<dbReference type="PROSITE" id="PS50977">
    <property type="entry name" value="HTH_TETR_2"/>
    <property type="match status" value="1"/>
</dbReference>
<organism evidence="6 7">
    <name type="scientific">Phaeobacter gallaeciensis</name>
    <dbReference type="NCBI Taxonomy" id="60890"/>
    <lineage>
        <taxon>Bacteria</taxon>
        <taxon>Pseudomonadati</taxon>
        <taxon>Pseudomonadota</taxon>
        <taxon>Alphaproteobacteria</taxon>
        <taxon>Rhodobacterales</taxon>
        <taxon>Roseobacteraceae</taxon>
        <taxon>Phaeobacter</taxon>
    </lineage>
</organism>
<dbReference type="InterPro" id="IPR050109">
    <property type="entry name" value="HTH-type_TetR-like_transc_reg"/>
</dbReference>
<dbReference type="SUPFAM" id="SSF46689">
    <property type="entry name" value="Homeodomain-like"/>
    <property type="match status" value="1"/>
</dbReference>
<dbReference type="GO" id="GO:0000976">
    <property type="term" value="F:transcription cis-regulatory region binding"/>
    <property type="evidence" value="ECO:0007669"/>
    <property type="project" value="TreeGrafter"/>
</dbReference>
<dbReference type="PATRIC" id="fig|60890.4.peg.3461"/>
<evidence type="ECO:0000256" key="4">
    <source>
        <dbReference type="PROSITE-ProRule" id="PRU00335"/>
    </source>
</evidence>
<dbReference type="EMBL" id="CP015124">
    <property type="protein sequence ID" value="ANP38426.1"/>
    <property type="molecule type" value="Genomic_DNA"/>
</dbReference>
<sequence length="195" mass="21097">MNRLTADPMLSDPKAQTILESAWQAFSAYGFRKTSMDDIARGAGMSRPAVYLHFRNKEAIFTALVEAYYRQAREDIRAALEGEGTQADRVAYAFAAHGGATMEAMMSSAHGLELFEAGMSVAPEAIEAGEVALAGAYAEWLQKRDLPEAVGTAAEVAQVFCAALKGIKHTAPDYPTYRMRVSQLAALMVRALEGL</sequence>
<dbReference type="Proteomes" id="UP000092565">
    <property type="component" value="Chromosome"/>
</dbReference>
<keyword evidence="1" id="KW-0805">Transcription regulation</keyword>
<dbReference type="PANTHER" id="PTHR30055:SF234">
    <property type="entry name" value="HTH-TYPE TRANSCRIPTIONAL REGULATOR BETI"/>
    <property type="match status" value="1"/>
</dbReference>
<keyword evidence="2 4" id="KW-0238">DNA-binding</keyword>
<evidence type="ECO:0000313" key="7">
    <source>
        <dbReference type="Proteomes" id="UP000092565"/>
    </source>
</evidence>
<reference evidence="6 7" key="1">
    <citation type="submission" date="2016-04" db="EMBL/GenBank/DDBJ databases">
        <authorList>
            <person name="Evans L.H."/>
            <person name="Alamgir A."/>
            <person name="Owens N."/>
            <person name="Weber N.D."/>
            <person name="Virtaneva K."/>
            <person name="Barbian K."/>
            <person name="Babar A."/>
            <person name="Rosenke K."/>
        </authorList>
    </citation>
    <scope>NUCLEOTIDE SEQUENCE [LARGE SCALE GENOMIC DNA]</scope>
    <source>
        <strain evidence="6 7">JL2886</strain>
    </source>
</reference>
<proteinExistence type="predicted"/>
<evidence type="ECO:0000256" key="3">
    <source>
        <dbReference type="ARBA" id="ARBA00023163"/>
    </source>
</evidence>
<feature type="DNA-binding region" description="H-T-H motif" evidence="4">
    <location>
        <begin position="35"/>
        <end position="54"/>
    </location>
</feature>
<accession>A0A1B0ZW66</accession>
<protein>
    <submittedName>
        <fullName evidence="6">TetR family transcriptional regulator</fullName>
    </submittedName>
</protein>
<dbReference type="GO" id="GO:0003700">
    <property type="term" value="F:DNA-binding transcription factor activity"/>
    <property type="evidence" value="ECO:0007669"/>
    <property type="project" value="TreeGrafter"/>
</dbReference>
<dbReference type="FunFam" id="1.10.10.60:FF:000141">
    <property type="entry name" value="TetR family transcriptional regulator"/>
    <property type="match status" value="1"/>
</dbReference>
<dbReference type="InterPro" id="IPR001647">
    <property type="entry name" value="HTH_TetR"/>
</dbReference>
<gene>
    <name evidence="6" type="ORF">JL2886_03553</name>
</gene>
<dbReference type="RefSeq" id="WP_237028395.1">
    <property type="nucleotide sequence ID" value="NZ_CP015124.1"/>
</dbReference>
<keyword evidence="3" id="KW-0804">Transcription</keyword>
<evidence type="ECO:0000259" key="5">
    <source>
        <dbReference type="PROSITE" id="PS50977"/>
    </source>
</evidence>
<dbReference type="InterPro" id="IPR009057">
    <property type="entry name" value="Homeodomain-like_sf"/>
</dbReference>
<dbReference type="AlphaFoldDB" id="A0A1B0ZW66"/>
<evidence type="ECO:0000313" key="6">
    <source>
        <dbReference type="EMBL" id="ANP38426.1"/>
    </source>
</evidence>
<dbReference type="Gene3D" id="1.10.357.10">
    <property type="entry name" value="Tetracycline Repressor, domain 2"/>
    <property type="match status" value="1"/>
</dbReference>
<dbReference type="Pfam" id="PF00440">
    <property type="entry name" value="TetR_N"/>
    <property type="match status" value="1"/>
</dbReference>
<dbReference type="PANTHER" id="PTHR30055">
    <property type="entry name" value="HTH-TYPE TRANSCRIPTIONAL REGULATOR RUTR"/>
    <property type="match status" value="1"/>
</dbReference>
<name>A0A1B0ZW66_9RHOB</name>
<evidence type="ECO:0000256" key="1">
    <source>
        <dbReference type="ARBA" id="ARBA00023015"/>
    </source>
</evidence>
<evidence type="ECO:0000256" key="2">
    <source>
        <dbReference type="ARBA" id="ARBA00023125"/>
    </source>
</evidence>